<organism evidence="1 2">
    <name type="scientific">Halomonas eurihalina</name>
    <dbReference type="NCBI Taxonomy" id="42566"/>
    <lineage>
        <taxon>Bacteria</taxon>
        <taxon>Pseudomonadati</taxon>
        <taxon>Pseudomonadota</taxon>
        <taxon>Gammaproteobacteria</taxon>
        <taxon>Oceanospirillales</taxon>
        <taxon>Halomonadaceae</taxon>
        <taxon>Halomonas</taxon>
    </lineage>
</organism>
<evidence type="ECO:0000313" key="1">
    <source>
        <dbReference type="EMBL" id="TZG40519.1"/>
    </source>
</evidence>
<dbReference type="Proteomes" id="UP000324260">
    <property type="component" value="Unassembled WGS sequence"/>
</dbReference>
<dbReference type="EMBL" id="VTPU01000004">
    <property type="protein sequence ID" value="TZG40519.1"/>
    <property type="molecule type" value="Genomic_DNA"/>
</dbReference>
<keyword evidence="2" id="KW-1185">Reference proteome</keyword>
<dbReference type="OrthoDB" id="982642at2"/>
<gene>
    <name evidence="1" type="ORF">FZZ93_05585</name>
</gene>
<dbReference type="Pfam" id="PF11112">
    <property type="entry name" value="PyocinActivator"/>
    <property type="match status" value="1"/>
</dbReference>
<comment type="caution">
    <text evidence="1">The sequence shown here is derived from an EMBL/GenBank/DDBJ whole genome shotgun (WGS) entry which is preliminary data.</text>
</comment>
<sequence length="90" mass="9917">MDRTITTAREAVNFLEGDMKTELLLLAKYEQVLIPLKVFAKDIMGIELQTARNRISAGTFPVPLTRTGRDPMVHVADAAAYIDAQRDAAA</sequence>
<evidence type="ECO:0000313" key="2">
    <source>
        <dbReference type="Proteomes" id="UP000324260"/>
    </source>
</evidence>
<proteinExistence type="predicted"/>
<name>A0A5D9DAB4_HALER</name>
<protein>
    <submittedName>
        <fullName evidence="1">Pyocin activator protein PrtN</fullName>
    </submittedName>
</protein>
<accession>A0A5D9DAB4</accession>
<dbReference type="GO" id="GO:0006355">
    <property type="term" value="P:regulation of DNA-templated transcription"/>
    <property type="evidence" value="ECO:0007669"/>
    <property type="project" value="InterPro"/>
</dbReference>
<reference evidence="1 2" key="1">
    <citation type="submission" date="2019-08" db="EMBL/GenBank/DDBJ databases">
        <title>Draft Genome Sequence of Halomonas eurihalina Isolated from Preserved Hide-surface.</title>
        <authorList>
            <person name="Hussain S.A."/>
            <person name="Xu A."/>
            <person name="Sarker M."/>
            <person name="Sommers C."/>
        </authorList>
    </citation>
    <scope>NUCLEOTIDE SEQUENCE [LARGE SCALE GENOMIC DNA]</scope>
    <source>
        <strain evidence="1 2">MS1</strain>
    </source>
</reference>
<dbReference type="AlphaFoldDB" id="A0A5D9DAB4"/>
<dbReference type="RefSeq" id="WP_149321350.1">
    <property type="nucleotide sequence ID" value="NZ_JARWAH010000003.1"/>
</dbReference>
<dbReference type="InterPro" id="IPR020518">
    <property type="entry name" value="Tscrpt_reg_PrtN"/>
</dbReference>